<comment type="function">
    <text evidence="11">Plays a major role in protein secretion by helping the post-translocational extracellular folding of several secreted proteins.</text>
</comment>
<evidence type="ECO:0000256" key="8">
    <source>
        <dbReference type="ARBA" id="ARBA00023139"/>
    </source>
</evidence>
<evidence type="ECO:0000256" key="7">
    <source>
        <dbReference type="ARBA" id="ARBA00023136"/>
    </source>
</evidence>
<keyword evidence="7 11" id="KW-0472">Membrane</keyword>
<keyword evidence="6 11" id="KW-0697">Rotamase</keyword>
<evidence type="ECO:0000256" key="9">
    <source>
        <dbReference type="ARBA" id="ARBA00023235"/>
    </source>
</evidence>
<keyword evidence="15" id="KW-1185">Reference proteome</keyword>
<evidence type="ECO:0000256" key="6">
    <source>
        <dbReference type="ARBA" id="ARBA00023110"/>
    </source>
</evidence>
<feature type="chain" id="PRO_5039561279" description="Foldase protein PrsA" evidence="12">
    <location>
        <begin position="22"/>
        <end position="304"/>
    </location>
</feature>
<feature type="signal peptide" evidence="12">
    <location>
        <begin position="1"/>
        <end position="21"/>
    </location>
</feature>
<keyword evidence="9 11" id="KW-0413">Isomerase</keyword>
<evidence type="ECO:0000256" key="10">
    <source>
        <dbReference type="ARBA" id="ARBA00023288"/>
    </source>
</evidence>
<dbReference type="InterPro" id="IPR050245">
    <property type="entry name" value="PrsA_foldase"/>
</dbReference>
<dbReference type="AlphaFoldDB" id="A0A2W0H6V8"/>
<evidence type="ECO:0000256" key="11">
    <source>
        <dbReference type="HAMAP-Rule" id="MF_01145"/>
    </source>
</evidence>
<organism evidence="14 15">
    <name type="scientific">Alteribacter lacisalsi</name>
    <dbReference type="NCBI Taxonomy" id="2045244"/>
    <lineage>
        <taxon>Bacteria</taxon>
        <taxon>Bacillati</taxon>
        <taxon>Bacillota</taxon>
        <taxon>Bacilli</taxon>
        <taxon>Bacillales</taxon>
        <taxon>Bacillaceae</taxon>
        <taxon>Alteribacter</taxon>
    </lineage>
</organism>
<evidence type="ECO:0000256" key="2">
    <source>
        <dbReference type="ARBA" id="ARBA00004193"/>
    </source>
</evidence>
<dbReference type="EC" id="5.2.1.8" evidence="11"/>
<dbReference type="GO" id="GO:0005886">
    <property type="term" value="C:plasma membrane"/>
    <property type="evidence" value="ECO:0007669"/>
    <property type="project" value="UniProtKB-SubCell"/>
</dbReference>
<dbReference type="RefSeq" id="WP_110520183.1">
    <property type="nucleotide sequence ID" value="NZ_PDOF01000002.1"/>
</dbReference>
<comment type="subcellular location">
    <subcellularLocation>
        <location evidence="2 11">Cell membrane</location>
        <topology evidence="2 11">Lipid-anchor</topology>
    </subcellularLocation>
</comment>
<keyword evidence="8 11" id="KW-0564">Palmitate</keyword>
<dbReference type="PANTHER" id="PTHR47245">
    <property type="entry name" value="PEPTIDYLPROLYL ISOMERASE"/>
    <property type="match status" value="1"/>
</dbReference>
<dbReference type="OrthoDB" id="14196at2"/>
<dbReference type="EMBL" id="PDOF01000002">
    <property type="protein sequence ID" value="PYZ96466.1"/>
    <property type="molecule type" value="Genomic_DNA"/>
</dbReference>
<dbReference type="Pfam" id="PF13616">
    <property type="entry name" value="Rotamase_3"/>
    <property type="match status" value="1"/>
</dbReference>
<evidence type="ECO:0000256" key="12">
    <source>
        <dbReference type="SAM" id="SignalP"/>
    </source>
</evidence>
<evidence type="ECO:0000256" key="5">
    <source>
        <dbReference type="ARBA" id="ARBA00022729"/>
    </source>
</evidence>
<evidence type="ECO:0000256" key="4">
    <source>
        <dbReference type="ARBA" id="ARBA00022475"/>
    </source>
</evidence>
<dbReference type="GO" id="GO:0003755">
    <property type="term" value="F:peptidyl-prolyl cis-trans isomerase activity"/>
    <property type="evidence" value="ECO:0007669"/>
    <property type="project" value="UniProtKB-UniRule"/>
</dbReference>
<feature type="domain" description="PpiC" evidence="13">
    <location>
        <begin position="148"/>
        <end position="238"/>
    </location>
</feature>
<evidence type="ECO:0000313" key="14">
    <source>
        <dbReference type="EMBL" id="PYZ96466.1"/>
    </source>
</evidence>
<evidence type="ECO:0000256" key="1">
    <source>
        <dbReference type="ARBA" id="ARBA00000971"/>
    </source>
</evidence>
<dbReference type="GO" id="GO:0006457">
    <property type="term" value="P:protein folding"/>
    <property type="evidence" value="ECO:0007669"/>
    <property type="project" value="UniProtKB-UniRule"/>
</dbReference>
<dbReference type="HAMAP" id="MF_01145">
    <property type="entry name" value="Foldase_PrsA"/>
    <property type="match status" value="1"/>
</dbReference>
<dbReference type="SUPFAM" id="SSF109998">
    <property type="entry name" value="Triger factor/SurA peptide-binding domain-like"/>
    <property type="match status" value="1"/>
</dbReference>
<evidence type="ECO:0000313" key="15">
    <source>
        <dbReference type="Proteomes" id="UP000248066"/>
    </source>
</evidence>
<dbReference type="InterPro" id="IPR023058">
    <property type="entry name" value="PPIase_PpiC_CS"/>
</dbReference>
<name>A0A2W0H6V8_9BACI</name>
<proteinExistence type="inferred from homology"/>
<dbReference type="PROSITE" id="PS50198">
    <property type="entry name" value="PPIC_PPIASE_2"/>
    <property type="match status" value="1"/>
</dbReference>
<keyword evidence="5 11" id="KW-0732">Signal</keyword>
<dbReference type="InterPro" id="IPR027304">
    <property type="entry name" value="Trigger_fact/SurA_dom_sf"/>
</dbReference>
<protein>
    <recommendedName>
        <fullName evidence="11">Foldase protein PrsA</fullName>
        <ecNumber evidence="11">5.2.1.8</ecNumber>
    </recommendedName>
</protein>
<dbReference type="PROSITE" id="PS01096">
    <property type="entry name" value="PPIC_PPIASE_1"/>
    <property type="match status" value="1"/>
</dbReference>
<keyword evidence="4 11" id="KW-1003">Cell membrane</keyword>
<reference evidence="14 15" key="1">
    <citation type="submission" date="2017-10" db="EMBL/GenBank/DDBJ databases">
        <title>Bacillus sp. nov., a halophilic bacterium isolated from a Yangshapao Lake.</title>
        <authorList>
            <person name="Wang H."/>
        </authorList>
    </citation>
    <scope>NUCLEOTIDE SEQUENCE [LARGE SCALE GENOMIC DNA]</scope>
    <source>
        <strain evidence="14 15">YSP-3</strain>
    </source>
</reference>
<dbReference type="InterPro" id="IPR046357">
    <property type="entry name" value="PPIase_dom_sf"/>
</dbReference>
<gene>
    <name evidence="11" type="primary">prsA</name>
    <name evidence="14" type="ORF">CR205_12155</name>
</gene>
<dbReference type="Gene3D" id="3.10.50.40">
    <property type="match status" value="1"/>
</dbReference>
<accession>A0A2W0H6V8</accession>
<dbReference type="SUPFAM" id="SSF54534">
    <property type="entry name" value="FKBP-like"/>
    <property type="match status" value="1"/>
</dbReference>
<comment type="catalytic activity">
    <reaction evidence="1 11">
        <text>[protein]-peptidylproline (omega=180) = [protein]-peptidylproline (omega=0)</text>
        <dbReference type="Rhea" id="RHEA:16237"/>
        <dbReference type="Rhea" id="RHEA-COMP:10747"/>
        <dbReference type="Rhea" id="RHEA-COMP:10748"/>
        <dbReference type="ChEBI" id="CHEBI:83833"/>
        <dbReference type="ChEBI" id="CHEBI:83834"/>
        <dbReference type="EC" id="5.2.1.8"/>
    </reaction>
</comment>
<evidence type="ECO:0000259" key="13">
    <source>
        <dbReference type="PROSITE" id="PS50198"/>
    </source>
</evidence>
<dbReference type="PANTHER" id="PTHR47245:SF1">
    <property type="entry name" value="FOLDASE PROTEIN PRSA"/>
    <property type="match status" value="1"/>
</dbReference>
<keyword evidence="10 11" id="KW-0449">Lipoprotein</keyword>
<dbReference type="Proteomes" id="UP000248066">
    <property type="component" value="Unassembled WGS sequence"/>
</dbReference>
<sequence length="304" mass="33413">MKGKAGLLVLAAGLMVLTACSGNETDASGEEKAQADGLVAETTGGGITEEDFHEALVNRYGKAVLQELVTIQVLEEHYTVSEEEIDRELESLKEQIGDDFDLWLDHQGYGNETSFRNMVKVTLLQEEAKADGLDISDSDIEERYLELSTEVHARHILVEEEETALEVMEKLDSGADFAELAAEYSTDSTNAGNGGDLGFFVTGVMVPEFEEAAFRMEPGDISEPVATQFGFHIIKVVDRQGADTDGSGLEQHRREIRNTIVDELVDPAEAHSRIAGLIHDGLVDIYVDELEELFDLGDFLQELD</sequence>
<evidence type="ECO:0000256" key="3">
    <source>
        <dbReference type="ARBA" id="ARBA00006071"/>
    </source>
</evidence>
<comment type="caution">
    <text evidence="14">The sequence shown here is derived from an EMBL/GenBank/DDBJ whole genome shotgun (WGS) entry which is preliminary data.</text>
</comment>
<dbReference type="PROSITE" id="PS51257">
    <property type="entry name" value="PROKAR_LIPOPROTEIN"/>
    <property type="match status" value="1"/>
</dbReference>
<comment type="similarity">
    <text evidence="3 11">Belongs to the PrsA family.</text>
</comment>
<dbReference type="InterPro" id="IPR023059">
    <property type="entry name" value="Foldase_PrsA"/>
</dbReference>
<dbReference type="InterPro" id="IPR000297">
    <property type="entry name" value="PPIase_PpiC"/>
</dbReference>